<dbReference type="EMBL" id="FR872582">
    <property type="protein sequence ID" value="CCB89210.1"/>
    <property type="molecule type" value="Genomic_DNA"/>
</dbReference>
<sequence>MVSQVGFLCSYQAFRVASGMILPPVAAVVLRPKFDHILTTQPREFIFYTMGSFFPILALSIGFGVTWEVSLLASGFFTGCAAEISRYLSPKKISHEPQKPPIHVTSGEETGEGCLQLQSSTMLQNFAPTSSSELLHHVFPGDYQVTESDGKVQIDDKNVESSVKIWLGKKGEDPLTSEELASLKTYLRYRVFDGEERKQIRQEIYRLLYPLLEGKNEEVTLPCMTGYGGEKMRLKLEDGCLVLEGLSWNSWCIKIDAEGNCSFSDSYVSIKNEERSQLTLVNPNHCIRKDAHAWFKGEWIFETNGPQLTTLKEHLQTGPAHLELLVFKLTQIRAFLSEGMVQRVQSDYVSCCNLLSVIHKKIEGEKGLQLVSRDATNGETCWILGPMWSPVVASEDSYFNWQIKKSSAGTLSLSLQKESCGRGMMGGTATRTVTLSTGETSKQLKIEVSKSGANDLDSYTSSSVYLLEQLPNQQIRVQPLGKDSKAYFGAFILGIPDFHQADSGLQTQEEIKKDMDFIMQVFATIADIQASPDTMLIDEKKREILTLNGHLVPLERLKLLYTLRQGIYGHPFVWFDEKESVGRIEGSAIHYRGPLSITL</sequence>
<dbReference type="HOGENOM" id="CLU_455529_0_0_0"/>
<keyword evidence="1" id="KW-0812">Transmembrane</keyword>
<dbReference type="AlphaFoldDB" id="F8L8R7"/>
<keyword evidence="1" id="KW-0472">Membrane</keyword>
<gene>
    <name evidence="2" type="ordered locus">SNE_A13330</name>
</gene>
<keyword evidence="1" id="KW-1133">Transmembrane helix</keyword>
<reference key="1">
    <citation type="journal article" date="2011" name="Mol. Biol. Evol.">
        <title>Unity in variety -- the pan-genome of the Chlamydiae.</title>
        <authorList>
            <person name="Collingro A."/>
            <person name="Tischler P."/>
            <person name="Weinmaier T."/>
            <person name="Penz T."/>
            <person name="Heinz E."/>
            <person name="Brunham R.C."/>
            <person name="Read T.D."/>
            <person name="Bavoil P.M."/>
            <person name="Sachse K."/>
            <person name="Kahane S."/>
            <person name="Friedman M.G."/>
            <person name="Rattei T."/>
            <person name="Myers G.S.A."/>
            <person name="Horn M."/>
        </authorList>
    </citation>
    <scope>NUCLEOTIDE SEQUENCE</scope>
    <source>
        <strain>Z</strain>
    </source>
</reference>
<accession>F8L8R7</accession>
<dbReference type="Proteomes" id="UP000000496">
    <property type="component" value="Chromosome gsn.131"/>
</dbReference>
<keyword evidence="3" id="KW-1185">Reference proteome</keyword>
<feature type="transmembrane region" description="Helical" evidence="1">
    <location>
        <begin position="12"/>
        <end position="30"/>
    </location>
</feature>
<evidence type="ECO:0000256" key="1">
    <source>
        <dbReference type="SAM" id="Phobius"/>
    </source>
</evidence>
<organism evidence="2 3">
    <name type="scientific">Simkania negevensis (strain ATCC VR-1471 / DSM 27360 / Z)</name>
    <dbReference type="NCBI Taxonomy" id="331113"/>
    <lineage>
        <taxon>Bacteria</taxon>
        <taxon>Pseudomonadati</taxon>
        <taxon>Chlamydiota</taxon>
        <taxon>Chlamydiia</taxon>
        <taxon>Parachlamydiales</taxon>
        <taxon>Simkaniaceae</taxon>
        <taxon>Simkania</taxon>
    </lineage>
</organism>
<proteinExistence type="predicted"/>
<dbReference type="KEGG" id="sng:SNE_A13330"/>
<dbReference type="RefSeq" id="WP_013943677.1">
    <property type="nucleotide sequence ID" value="NC_015713.1"/>
</dbReference>
<reference evidence="2 3" key="2">
    <citation type="journal article" date="2011" name="Mol. Biol. Evol.">
        <title>Unity in variety--the pan-genome of the Chlamydiae.</title>
        <authorList>
            <person name="Collingro A."/>
            <person name="Tischler P."/>
            <person name="Weinmaier T."/>
            <person name="Penz T."/>
            <person name="Heinz E."/>
            <person name="Brunham R.C."/>
            <person name="Read T.D."/>
            <person name="Bavoil P.M."/>
            <person name="Sachse K."/>
            <person name="Kahane S."/>
            <person name="Friedman M.G."/>
            <person name="Rattei T."/>
            <person name="Myers G.S."/>
            <person name="Horn M."/>
        </authorList>
    </citation>
    <scope>NUCLEOTIDE SEQUENCE [LARGE SCALE GENOMIC DNA]</scope>
    <source>
        <strain evidence="3">ATCC VR-1471 / Z</strain>
    </source>
</reference>
<protein>
    <submittedName>
        <fullName evidence="2">Uncharacterized protein</fullName>
    </submittedName>
</protein>
<name>F8L8R7_SIMNZ</name>
<evidence type="ECO:0000313" key="2">
    <source>
        <dbReference type="EMBL" id="CCB89210.1"/>
    </source>
</evidence>
<feature type="transmembrane region" description="Helical" evidence="1">
    <location>
        <begin position="45"/>
        <end position="65"/>
    </location>
</feature>
<evidence type="ECO:0000313" key="3">
    <source>
        <dbReference type="Proteomes" id="UP000000496"/>
    </source>
</evidence>
<dbReference type="STRING" id="331113.SNE_A13330"/>